<feature type="signal peptide" evidence="1">
    <location>
        <begin position="1"/>
        <end position="26"/>
    </location>
</feature>
<sequence>MIRSILASAPSLAFGIVLLATMVLQAAPVCPENGKCKYYSIYTSPISYLWKTAEGFESIPDSAIKGAFFYTYAPNDTLILNPCSKDYATGKTTCDNSETLSHPTAKVVADSTKGFFYTKASSHYPAENLPLGMAVEANGKPTIFRYYTFYVADLEFSYQNEEGERVVVSPETLISLPVDSSLSVDVRAVIPVGPDSGLTDTTINKYAFYLEPVRGAENLVFTTPAGDTTDRVILEKGIGHFSVRSTSAVSGAQFTASGLVNPSDSSFFVHSTFPGNLTFENPNLPKLDSAFIYDADGDGIGDSIIAYFSGKTDSVSWDSIFYNWPNGGSLKQFAGEYNQNASSTIMELMNVKTSLSKDSGKGDLKVYVTSKLSGSSAPLSSPIVDRIGPVIQKVALISGAGGADDTLVVDFNKDLDTAFEKGAALQLANGDKVFVKAVAKDGNRWTFTVESGTVAVGDSLSLVRGLGDVGLVAADGNVPGFNLPAKVTNSGRVYFSNENNGFFDTDADGKMDSVSVGFENPISEEDLENFRLQFFWKDSAGNVLIIQPETKDLTLSKDGKVVSYKLTEEEIAKVQPNLTSIDNEDEYGYAALENISDVNGDTVSLYQYLQMNDRMAPVITSTFLSPESKNKNSPDKLTLRFSEPVNVSAMTNPNFIGFVVGGDTVYFDFSLADWNDSCTQVSLRLGSEVSLLSRANPNDSLFINPEAKVSDLNGNAVSANTKTTNIVGDPRVLMETVSLVGVDRAALSADGSIFTERFFPAGTSAEKEMGKSLGVMLDVAFATIFDDSTGESLDLEKVGLRWTMDIYTNMGTFVASGSGKVRCDDPGFEGNCFENAKRLYLRWNLLSHDGRKAGVGAYLVQFYVKVYGKKHSFTYDKIFKWGVHGGKHGLTLED</sequence>
<keyword evidence="1" id="KW-0732">Signal</keyword>
<organism evidence="2 3">
    <name type="scientific">Fibrobacter intestinalis</name>
    <dbReference type="NCBI Taxonomy" id="28122"/>
    <lineage>
        <taxon>Bacteria</taxon>
        <taxon>Pseudomonadati</taxon>
        <taxon>Fibrobacterota</taxon>
        <taxon>Fibrobacteria</taxon>
        <taxon>Fibrobacterales</taxon>
        <taxon>Fibrobacteraceae</taxon>
        <taxon>Fibrobacter</taxon>
    </lineage>
</organism>
<dbReference type="Proteomes" id="UP000184275">
    <property type="component" value="Unassembled WGS sequence"/>
</dbReference>
<reference evidence="3" key="1">
    <citation type="submission" date="2016-11" db="EMBL/GenBank/DDBJ databases">
        <authorList>
            <person name="Varghese N."/>
            <person name="Submissions S."/>
        </authorList>
    </citation>
    <scope>NUCLEOTIDE SEQUENCE [LARGE SCALE GENOMIC DNA]</scope>
    <source>
        <strain evidence="3">UWOS</strain>
    </source>
</reference>
<dbReference type="RefSeq" id="WP_073302541.1">
    <property type="nucleotide sequence ID" value="NZ_FRAW01000003.1"/>
</dbReference>
<evidence type="ECO:0000313" key="2">
    <source>
        <dbReference type="EMBL" id="SHK29308.1"/>
    </source>
</evidence>
<evidence type="ECO:0008006" key="4">
    <source>
        <dbReference type="Google" id="ProtNLM"/>
    </source>
</evidence>
<protein>
    <recommendedName>
        <fullName evidence="4">Ig-like domain-containing protein</fullName>
    </recommendedName>
</protein>
<proteinExistence type="predicted"/>
<feature type="chain" id="PRO_5012884080" description="Ig-like domain-containing protein" evidence="1">
    <location>
        <begin position="27"/>
        <end position="894"/>
    </location>
</feature>
<evidence type="ECO:0000313" key="3">
    <source>
        <dbReference type="Proteomes" id="UP000184275"/>
    </source>
</evidence>
<gene>
    <name evidence="2" type="ORF">SAMN05720469_103164</name>
</gene>
<accession>A0A1M6RAE8</accession>
<keyword evidence="3" id="KW-1185">Reference proteome</keyword>
<dbReference type="AlphaFoldDB" id="A0A1M6RAE8"/>
<dbReference type="EMBL" id="FRAW01000003">
    <property type="protein sequence ID" value="SHK29308.1"/>
    <property type="molecule type" value="Genomic_DNA"/>
</dbReference>
<name>A0A1M6RAE8_9BACT</name>
<evidence type="ECO:0000256" key="1">
    <source>
        <dbReference type="SAM" id="SignalP"/>
    </source>
</evidence>